<keyword evidence="1" id="KW-1133">Transmembrane helix</keyword>
<dbReference type="Proteomes" id="UP001626536">
    <property type="component" value="Chromosome"/>
</dbReference>
<dbReference type="SUPFAM" id="SSF53850">
    <property type="entry name" value="Periplasmic binding protein-like II"/>
    <property type="match status" value="1"/>
</dbReference>
<reference evidence="2 3" key="1">
    <citation type="submission" date="2023-10" db="EMBL/GenBank/DDBJ databases">
        <title>Novel methanotroph of the genus Methylocapsa from a subarctic wetland.</title>
        <authorList>
            <person name="Belova S.E."/>
            <person name="Oshkin I.Y."/>
            <person name="Miroshnikov K."/>
            <person name="Dedysh S.N."/>
        </authorList>
    </citation>
    <scope>NUCLEOTIDE SEQUENCE [LARGE SCALE GENOMIC DNA]</scope>
    <source>
        <strain evidence="2 3">RX1</strain>
    </source>
</reference>
<dbReference type="InterPro" id="IPR011852">
    <property type="entry name" value="TRAP_TAXI"/>
</dbReference>
<name>A0ABZ0HVI4_9HYPH</name>
<organism evidence="2 3">
    <name type="scientific">Methylocapsa polymorpha</name>
    <dbReference type="NCBI Taxonomy" id="3080828"/>
    <lineage>
        <taxon>Bacteria</taxon>
        <taxon>Pseudomonadati</taxon>
        <taxon>Pseudomonadota</taxon>
        <taxon>Alphaproteobacteria</taxon>
        <taxon>Hyphomicrobiales</taxon>
        <taxon>Beijerinckiaceae</taxon>
        <taxon>Methylocapsa</taxon>
    </lineage>
</organism>
<evidence type="ECO:0000256" key="1">
    <source>
        <dbReference type="SAM" id="Phobius"/>
    </source>
</evidence>
<dbReference type="RefSeq" id="WP_407340416.1">
    <property type="nucleotide sequence ID" value="NZ_CP136862.1"/>
</dbReference>
<dbReference type="PANTHER" id="PTHR42941:SF1">
    <property type="entry name" value="SLL1037 PROTEIN"/>
    <property type="match status" value="1"/>
</dbReference>
<dbReference type="Pfam" id="PF16868">
    <property type="entry name" value="NMT1_3"/>
    <property type="match status" value="1"/>
</dbReference>
<dbReference type="EMBL" id="CP136862">
    <property type="protein sequence ID" value="WOJ90830.1"/>
    <property type="molecule type" value="Genomic_DNA"/>
</dbReference>
<dbReference type="Gene3D" id="3.40.190.10">
    <property type="entry name" value="Periplasmic binding protein-like II"/>
    <property type="match status" value="2"/>
</dbReference>
<feature type="transmembrane region" description="Helical" evidence="1">
    <location>
        <begin position="326"/>
        <end position="348"/>
    </location>
</feature>
<keyword evidence="1" id="KW-0472">Membrane</keyword>
<keyword evidence="1" id="KW-0812">Transmembrane</keyword>
<evidence type="ECO:0000313" key="2">
    <source>
        <dbReference type="EMBL" id="WOJ90830.1"/>
    </source>
</evidence>
<keyword evidence="3" id="KW-1185">Reference proteome</keyword>
<evidence type="ECO:0000313" key="3">
    <source>
        <dbReference type="Proteomes" id="UP001626536"/>
    </source>
</evidence>
<dbReference type="PANTHER" id="PTHR42941">
    <property type="entry name" value="SLL1037 PROTEIN"/>
    <property type="match status" value="1"/>
</dbReference>
<sequence length="443" mass="47187">MRALRFAALGGALAVIAGVGAAIYMYERPSVLRVAVTRDSDDQAILAAAAQEFAHEQEPIRLKAVVVETLAETSRALEEQRADLAVVRSDVAMPAGGQTVLIMRRNAAVLVAPAESELRSVEDLRGRKVGVLLGGQAGRTGSQTLLDAALAQYDVPVGSVRRVALALDDLQAAIENQEVDAVLAIEAPGAPTVTAAVAAVAEAGHGQPIFIPIAEAKAIAQRAPNFEAIEVVRGAFGGAQPKPAADFDTLGSSTRLVARHSLGNEVVGELTRLMLEARPSIAAHVPIANRIEAPSTDKGAALPVHPGALAYLDDEEKSFFETYSDFIYIGAMVLSLFGTGAAALVARFNRRQGADFERILQRLIEIIRVSRSVERLDALDELEREADELLAMALALDASHALSGNRLAATGLALNQVRHAIAERRRFFETPVRTRFAPRLVNE</sequence>
<accession>A0ABZ0HVI4</accession>
<gene>
    <name evidence="2" type="ORF">RZS28_05970</name>
</gene>
<protein>
    <submittedName>
        <fullName evidence="2">TAXI family TRAP transporter solute-binding subunit</fullName>
    </submittedName>
</protein>
<proteinExistence type="predicted"/>